<dbReference type="EMBL" id="JAAVXB010000002">
    <property type="protein sequence ID" value="NKF21871.1"/>
    <property type="molecule type" value="Genomic_DNA"/>
</dbReference>
<name>A0A969WAE8_9GAMM</name>
<dbReference type="AlphaFoldDB" id="A0A969WAE8"/>
<keyword evidence="3" id="KW-0732">Signal</keyword>
<keyword evidence="5" id="KW-1185">Reference proteome</keyword>
<accession>A0A969WAE8</accession>
<evidence type="ECO:0000313" key="4">
    <source>
        <dbReference type="EMBL" id="NKF21871.1"/>
    </source>
</evidence>
<feature type="region of interest" description="Disordered" evidence="1">
    <location>
        <begin position="170"/>
        <end position="204"/>
    </location>
</feature>
<feature type="signal peptide" evidence="3">
    <location>
        <begin position="1"/>
        <end position="20"/>
    </location>
</feature>
<evidence type="ECO:0000256" key="2">
    <source>
        <dbReference type="SAM" id="Phobius"/>
    </source>
</evidence>
<dbReference type="InterPro" id="IPR022584">
    <property type="entry name" value="DUF2937"/>
</dbReference>
<feature type="transmembrane region" description="Helical" evidence="2">
    <location>
        <begin position="133"/>
        <end position="155"/>
    </location>
</feature>
<organism evidence="4 5">
    <name type="scientific">Solimonas marina</name>
    <dbReference type="NCBI Taxonomy" id="2714601"/>
    <lineage>
        <taxon>Bacteria</taxon>
        <taxon>Pseudomonadati</taxon>
        <taxon>Pseudomonadota</taxon>
        <taxon>Gammaproteobacteria</taxon>
        <taxon>Nevskiales</taxon>
        <taxon>Nevskiaceae</taxon>
        <taxon>Solimonas</taxon>
    </lineage>
</organism>
<evidence type="ECO:0000313" key="5">
    <source>
        <dbReference type="Proteomes" id="UP000653472"/>
    </source>
</evidence>
<dbReference type="RefSeq" id="WP_168147094.1">
    <property type="nucleotide sequence ID" value="NZ_JAAVXB010000002.1"/>
</dbReference>
<proteinExistence type="predicted"/>
<reference evidence="4" key="1">
    <citation type="submission" date="2020-03" db="EMBL/GenBank/DDBJ databases">
        <title>Solimonas marina sp. nov., isolated from deep seawater of the Pacific Ocean.</title>
        <authorList>
            <person name="Liu X."/>
            <person name="Lai Q."/>
            <person name="Sun F."/>
            <person name="Gai Y."/>
            <person name="Li G."/>
            <person name="Shao Z."/>
        </authorList>
    </citation>
    <scope>NUCLEOTIDE SEQUENCE</scope>
    <source>
        <strain evidence="4">C16B3</strain>
    </source>
</reference>
<feature type="chain" id="PRO_5037585601" evidence="3">
    <location>
        <begin position="21"/>
        <end position="204"/>
    </location>
</feature>
<keyword evidence="2" id="KW-0812">Transmembrane</keyword>
<feature type="compositionally biased region" description="Pro residues" evidence="1">
    <location>
        <begin position="179"/>
        <end position="195"/>
    </location>
</feature>
<keyword evidence="2" id="KW-1133">Transmembrane helix</keyword>
<sequence>MRMLLGLIDRLLFAAGFALAMQLPQFVDAYTQRYGGYHQALVDSMAEYQRNADEHYGGDIDKLIADLHAAPAAGIHDIGDKLQRDRAHELEMRNGLQILEHETLARRLVYLAGHLDADIARAAWASFQPGLPLSFDALLCGLVGAVLFSGLFNLLRWPFSLWRRRNRRSSMPAAAKPAPAAPPAPPKTYKPTPKPPAERKAPTL</sequence>
<evidence type="ECO:0000256" key="3">
    <source>
        <dbReference type="SAM" id="SignalP"/>
    </source>
</evidence>
<dbReference type="Proteomes" id="UP000653472">
    <property type="component" value="Unassembled WGS sequence"/>
</dbReference>
<comment type="caution">
    <text evidence="4">The sequence shown here is derived from an EMBL/GenBank/DDBJ whole genome shotgun (WGS) entry which is preliminary data.</text>
</comment>
<protein>
    <submittedName>
        <fullName evidence="4">DUF2937 family protein</fullName>
    </submittedName>
</protein>
<keyword evidence="2" id="KW-0472">Membrane</keyword>
<dbReference type="Pfam" id="PF11157">
    <property type="entry name" value="DUF2937"/>
    <property type="match status" value="1"/>
</dbReference>
<gene>
    <name evidence="4" type="ORF">G7Y82_06040</name>
</gene>
<evidence type="ECO:0000256" key="1">
    <source>
        <dbReference type="SAM" id="MobiDB-lite"/>
    </source>
</evidence>